<feature type="signal peptide" evidence="1">
    <location>
        <begin position="1"/>
        <end position="19"/>
    </location>
</feature>
<evidence type="ECO:0000313" key="2">
    <source>
        <dbReference type="EMBL" id="KAI9563868.1"/>
    </source>
</evidence>
<reference evidence="2 3" key="1">
    <citation type="submission" date="2022-05" db="EMBL/GenBank/DDBJ databases">
        <title>A multi-omics perspective on studying reproductive biology in Daphnia sinensis.</title>
        <authorList>
            <person name="Jia J."/>
        </authorList>
    </citation>
    <scope>NUCLEOTIDE SEQUENCE [LARGE SCALE GENOMIC DNA]</scope>
    <source>
        <strain evidence="2 3">WSL</strain>
    </source>
</reference>
<organism evidence="2 3">
    <name type="scientific">Daphnia sinensis</name>
    <dbReference type="NCBI Taxonomy" id="1820382"/>
    <lineage>
        <taxon>Eukaryota</taxon>
        <taxon>Metazoa</taxon>
        <taxon>Ecdysozoa</taxon>
        <taxon>Arthropoda</taxon>
        <taxon>Crustacea</taxon>
        <taxon>Branchiopoda</taxon>
        <taxon>Diplostraca</taxon>
        <taxon>Cladocera</taxon>
        <taxon>Anomopoda</taxon>
        <taxon>Daphniidae</taxon>
        <taxon>Daphnia</taxon>
        <taxon>Daphnia similis group</taxon>
    </lineage>
</organism>
<protein>
    <submittedName>
        <fullName evidence="2">Uncharacterized protein</fullName>
    </submittedName>
</protein>
<dbReference type="Proteomes" id="UP000820818">
    <property type="component" value="Linkage Group LG2"/>
</dbReference>
<dbReference type="EMBL" id="WJBH02000002">
    <property type="protein sequence ID" value="KAI9563868.1"/>
    <property type="molecule type" value="Genomic_DNA"/>
</dbReference>
<keyword evidence="1" id="KW-0732">Signal</keyword>
<gene>
    <name evidence="2" type="ORF">GHT06_011335</name>
</gene>
<evidence type="ECO:0000256" key="1">
    <source>
        <dbReference type="SAM" id="SignalP"/>
    </source>
</evidence>
<accession>A0AAD5LTS2</accession>
<feature type="chain" id="PRO_5042276110" evidence="1">
    <location>
        <begin position="20"/>
        <end position="278"/>
    </location>
</feature>
<sequence length="278" mass="30430">MKLTLILLICYVGVTYQLGYPWSPIYRHSPRLFLPNNYNENDYHLSAKPAYDFEVADSLVTYDDDDIASSISDVQARIPFSSPRKLQKKFFVTSVFTNSLFNPFNFRPVTVTTLTTTALSVITSTAVLATVQTCIPANQFLTQAGPGGGPMVLTTTCGRRRRDIGQPVEGLIETQFADSISPTGVLPLAASSVAPNFVRYDDVKPELRSSQESLGEEDQRQMFRVNGGNVRQRRGLSLVVTVTLTSTSYSFSTTTLKKTVSLSGPAQLSCLPAGFAVC</sequence>
<keyword evidence="3" id="KW-1185">Reference proteome</keyword>
<proteinExistence type="predicted"/>
<name>A0AAD5LTS2_9CRUS</name>
<dbReference type="AlphaFoldDB" id="A0AAD5LTS2"/>
<comment type="caution">
    <text evidence="2">The sequence shown here is derived from an EMBL/GenBank/DDBJ whole genome shotgun (WGS) entry which is preliminary data.</text>
</comment>
<evidence type="ECO:0000313" key="3">
    <source>
        <dbReference type="Proteomes" id="UP000820818"/>
    </source>
</evidence>